<dbReference type="NCBIfam" id="TIGR01509">
    <property type="entry name" value="HAD-SF-IA-v3"/>
    <property type="match status" value="1"/>
</dbReference>
<evidence type="ECO:0000256" key="2">
    <source>
        <dbReference type="ARBA" id="ARBA00022723"/>
    </source>
</evidence>
<dbReference type="GO" id="GO:0046872">
    <property type="term" value="F:metal ion binding"/>
    <property type="evidence" value="ECO:0007669"/>
    <property type="project" value="UniProtKB-KW"/>
</dbReference>
<dbReference type="GO" id="GO:0008253">
    <property type="term" value="F:5'-nucleotidase activity"/>
    <property type="evidence" value="ECO:0007669"/>
    <property type="project" value="UniProtKB-EC"/>
</dbReference>
<sequence length="224" mass="25936">MKAILFDLDDTLLNRDHAVDNLFYIILEKYYGAIQGMLKKDMLEKFKEYDKRDYGIADKTNVLSSFFDAFPSTFQLPRHDMQDFWDQQFPYCFSIDQHMLKVLQTIKKQVQVGIITNGSTQRQKAKITHTGLASYFDIILISEEVGLTKPDKRIFELALHQLQVQPNEALFVGDDLAKDIAGCQQARMKGIWYNPHRLTNPTDIKPDAVIHSFEQLIKGRALFN</sequence>
<organism evidence="5 6">
    <name type="scientific">Lysinibacillus capsici</name>
    <dbReference type="NCBI Taxonomy" id="2115968"/>
    <lineage>
        <taxon>Bacteria</taxon>
        <taxon>Bacillati</taxon>
        <taxon>Bacillota</taxon>
        <taxon>Bacilli</taxon>
        <taxon>Bacillales</taxon>
        <taxon>Bacillaceae</taxon>
        <taxon>Lysinibacillus</taxon>
    </lineage>
</organism>
<reference evidence="5 6" key="1">
    <citation type="submission" date="2018-06" db="EMBL/GenBank/DDBJ databases">
        <authorList>
            <consortium name="Pathogen Informatics"/>
            <person name="Doyle S."/>
        </authorList>
    </citation>
    <scope>NUCLEOTIDE SEQUENCE [LARGE SCALE GENOMIC DNA]</scope>
    <source>
        <strain evidence="5 6">NCTC7582</strain>
    </source>
</reference>
<dbReference type="SFLD" id="SFLDG01129">
    <property type="entry name" value="C1.5:_HAD__Beta-PGM__Phosphata"/>
    <property type="match status" value="1"/>
</dbReference>
<name>A0A2X0YZD6_9BACI</name>
<dbReference type="EC" id="3.1.3.5" evidence="5"/>
<evidence type="ECO:0000256" key="1">
    <source>
        <dbReference type="ARBA" id="ARBA00001946"/>
    </source>
</evidence>
<dbReference type="GO" id="GO:0044281">
    <property type="term" value="P:small molecule metabolic process"/>
    <property type="evidence" value="ECO:0007669"/>
    <property type="project" value="UniProtKB-ARBA"/>
</dbReference>
<evidence type="ECO:0000313" key="6">
    <source>
        <dbReference type="Proteomes" id="UP000251431"/>
    </source>
</evidence>
<dbReference type="SFLD" id="SFLDS00003">
    <property type="entry name" value="Haloacid_Dehalogenase"/>
    <property type="match status" value="1"/>
</dbReference>
<keyword evidence="2" id="KW-0479">Metal-binding</keyword>
<keyword evidence="4" id="KW-0460">Magnesium</keyword>
<proteinExistence type="predicted"/>
<evidence type="ECO:0000313" key="5">
    <source>
        <dbReference type="EMBL" id="SPU00657.1"/>
    </source>
</evidence>
<dbReference type="SUPFAM" id="SSF56784">
    <property type="entry name" value="HAD-like"/>
    <property type="match status" value="1"/>
</dbReference>
<dbReference type="PRINTS" id="PR00413">
    <property type="entry name" value="HADHALOGNASE"/>
</dbReference>
<dbReference type="InterPro" id="IPR041492">
    <property type="entry name" value="HAD_2"/>
</dbReference>
<dbReference type="Gene3D" id="1.20.120.710">
    <property type="entry name" value="Haloacid dehalogenase hydrolase-like domain"/>
    <property type="match status" value="1"/>
</dbReference>
<dbReference type="NCBIfam" id="TIGR01549">
    <property type="entry name" value="HAD-SF-IA-v1"/>
    <property type="match status" value="1"/>
</dbReference>
<gene>
    <name evidence="5" type="primary">yjjG_2</name>
    <name evidence="5" type="ORF">NCTC7582_03456</name>
</gene>
<dbReference type="EMBL" id="UAQE01000001">
    <property type="protein sequence ID" value="SPU00657.1"/>
    <property type="molecule type" value="Genomic_DNA"/>
</dbReference>
<evidence type="ECO:0000256" key="4">
    <source>
        <dbReference type="ARBA" id="ARBA00022842"/>
    </source>
</evidence>
<accession>A0A2X0YZD6</accession>
<protein>
    <submittedName>
        <fullName evidence="5">HAD superfamily hydrolase</fullName>
        <ecNumber evidence="5">3.1.3.5</ecNumber>
    </submittedName>
</protein>
<comment type="cofactor">
    <cofactor evidence="1">
        <name>Mg(2+)</name>
        <dbReference type="ChEBI" id="CHEBI:18420"/>
    </cofactor>
</comment>
<dbReference type="PANTHER" id="PTHR46470">
    <property type="entry name" value="N-ACYLNEURAMINATE-9-PHOSPHATASE"/>
    <property type="match status" value="1"/>
</dbReference>
<dbReference type="InterPro" id="IPR036412">
    <property type="entry name" value="HAD-like_sf"/>
</dbReference>
<dbReference type="InterPro" id="IPR006439">
    <property type="entry name" value="HAD-SF_hydro_IA"/>
</dbReference>
<dbReference type="PANTHER" id="PTHR46470:SF2">
    <property type="entry name" value="GLYCERALDEHYDE 3-PHOSPHATE PHOSPHATASE"/>
    <property type="match status" value="1"/>
</dbReference>
<dbReference type="InterPro" id="IPR023214">
    <property type="entry name" value="HAD_sf"/>
</dbReference>
<keyword evidence="3 5" id="KW-0378">Hydrolase</keyword>
<dbReference type="RefSeq" id="WP_112117840.1">
    <property type="nucleotide sequence ID" value="NZ_JAXOWA010000001.1"/>
</dbReference>
<dbReference type="InterPro" id="IPR051400">
    <property type="entry name" value="HAD-like_hydrolase"/>
</dbReference>
<dbReference type="AlphaFoldDB" id="A0A2X0YZD6"/>
<dbReference type="Proteomes" id="UP000251431">
    <property type="component" value="Unassembled WGS sequence"/>
</dbReference>
<dbReference type="Pfam" id="PF13419">
    <property type="entry name" value="HAD_2"/>
    <property type="match status" value="1"/>
</dbReference>
<evidence type="ECO:0000256" key="3">
    <source>
        <dbReference type="ARBA" id="ARBA00022801"/>
    </source>
</evidence>
<dbReference type="Gene3D" id="3.40.50.1000">
    <property type="entry name" value="HAD superfamily/HAD-like"/>
    <property type="match status" value="1"/>
</dbReference>